<evidence type="ECO:0000256" key="17">
    <source>
        <dbReference type="ARBA" id="ARBA00037183"/>
    </source>
</evidence>
<dbReference type="SMART" id="SM00563">
    <property type="entry name" value="PlsC"/>
    <property type="match status" value="1"/>
</dbReference>
<evidence type="ECO:0000256" key="4">
    <source>
        <dbReference type="ARBA" id="ARBA00005189"/>
    </source>
</evidence>
<evidence type="ECO:0000256" key="19">
    <source>
        <dbReference type="SAM" id="Phobius"/>
    </source>
</evidence>
<comment type="similarity">
    <text evidence="5 18">Belongs to the 1-acyl-sn-glycerol-3-phosphate acyltransferase family.</text>
</comment>
<evidence type="ECO:0000256" key="13">
    <source>
        <dbReference type="ARBA" id="ARBA00023136"/>
    </source>
</evidence>
<dbReference type="GO" id="GO:0006654">
    <property type="term" value="P:phosphatidic acid biosynthetic process"/>
    <property type="evidence" value="ECO:0007669"/>
    <property type="project" value="TreeGrafter"/>
</dbReference>
<gene>
    <name evidence="21" type="ORF">ENL21_03160</name>
</gene>
<keyword evidence="10" id="KW-0997">Cell inner membrane</keyword>
<evidence type="ECO:0000256" key="16">
    <source>
        <dbReference type="ARBA" id="ARBA00023315"/>
    </source>
</evidence>
<evidence type="ECO:0000256" key="6">
    <source>
        <dbReference type="ARBA" id="ARBA00013211"/>
    </source>
</evidence>
<evidence type="ECO:0000256" key="2">
    <source>
        <dbReference type="ARBA" id="ARBA00004417"/>
    </source>
</evidence>
<keyword evidence="9 18" id="KW-0444">Lipid biosynthesis</keyword>
<dbReference type="CDD" id="cd07989">
    <property type="entry name" value="LPLAT_AGPAT-like"/>
    <property type="match status" value="1"/>
</dbReference>
<keyword evidence="13 19" id="KW-0472">Membrane</keyword>
<accession>A0A7V5H3B3</accession>
<dbReference type="GO" id="GO:0005886">
    <property type="term" value="C:plasma membrane"/>
    <property type="evidence" value="ECO:0007669"/>
    <property type="project" value="UniProtKB-SubCell"/>
</dbReference>
<comment type="pathway">
    <text evidence="3">Phospholipid metabolism; CDP-diacylglycerol biosynthesis; CDP-diacylglycerol from sn-glycerol 3-phosphate: step 2/3.</text>
</comment>
<keyword evidence="12 18" id="KW-0443">Lipid metabolism</keyword>
<dbReference type="Proteomes" id="UP000886111">
    <property type="component" value="Unassembled WGS sequence"/>
</dbReference>
<evidence type="ECO:0000313" key="21">
    <source>
        <dbReference type="EMBL" id="HHE54755.1"/>
    </source>
</evidence>
<organism evidence="21">
    <name type="scientific">Caldithrix abyssi</name>
    <dbReference type="NCBI Taxonomy" id="187145"/>
    <lineage>
        <taxon>Bacteria</taxon>
        <taxon>Pseudomonadati</taxon>
        <taxon>Calditrichota</taxon>
        <taxon>Calditrichia</taxon>
        <taxon>Calditrichales</taxon>
        <taxon>Calditrichaceae</taxon>
        <taxon>Caldithrix</taxon>
    </lineage>
</organism>
<feature type="transmembrane region" description="Helical" evidence="19">
    <location>
        <begin position="5"/>
        <end position="28"/>
    </location>
</feature>
<dbReference type="EC" id="2.3.1.51" evidence="6 18"/>
<protein>
    <recommendedName>
        <fullName evidence="7 18">1-acyl-sn-glycerol-3-phosphate acyltransferase</fullName>
        <ecNumber evidence="6 18">2.3.1.51</ecNumber>
    </recommendedName>
</protein>
<evidence type="ECO:0000256" key="15">
    <source>
        <dbReference type="ARBA" id="ARBA00023264"/>
    </source>
</evidence>
<name>A0A7V5H3B3_CALAY</name>
<keyword evidence="19" id="KW-0812">Transmembrane</keyword>
<keyword evidence="15 18" id="KW-1208">Phospholipid metabolism</keyword>
<evidence type="ECO:0000256" key="9">
    <source>
        <dbReference type="ARBA" id="ARBA00022516"/>
    </source>
</evidence>
<evidence type="ECO:0000259" key="20">
    <source>
        <dbReference type="SMART" id="SM00563"/>
    </source>
</evidence>
<keyword evidence="11 18" id="KW-0808">Transferase</keyword>
<evidence type="ECO:0000256" key="11">
    <source>
        <dbReference type="ARBA" id="ARBA00022679"/>
    </source>
</evidence>
<dbReference type="NCBIfam" id="TIGR00530">
    <property type="entry name" value="AGP_acyltrn"/>
    <property type="match status" value="1"/>
</dbReference>
<comment type="subcellular location">
    <subcellularLocation>
        <location evidence="2">Cell inner membrane</location>
        <topology evidence="2">Peripheral membrane protein</topology>
    </subcellularLocation>
</comment>
<evidence type="ECO:0000256" key="10">
    <source>
        <dbReference type="ARBA" id="ARBA00022519"/>
    </source>
</evidence>
<comment type="pathway">
    <text evidence="4">Lipid metabolism.</text>
</comment>
<dbReference type="GO" id="GO:0003841">
    <property type="term" value="F:1-acylglycerol-3-phosphate O-acyltransferase activity"/>
    <property type="evidence" value="ECO:0007669"/>
    <property type="project" value="UniProtKB-UniRule"/>
</dbReference>
<comment type="domain">
    <text evidence="18">The HXXXXD motif is essential for acyltransferase activity and may constitute the binding site for the phosphate moiety of the glycerol-3-phosphate.</text>
</comment>
<dbReference type="Pfam" id="PF01553">
    <property type="entry name" value="Acyltransferase"/>
    <property type="match status" value="1"/>
</dbReference>
<evidence type="ECO:0000256" key="12">
    <source>
        <dbReference type="ARBA" id="ARBA00023098"/>
    </source>
</evidence>
<reference evidence="21" key="1">
    <citation type="journal article" date="2020" name="mSystems">
        <title>Genome- and Community-Level Interaction Insights into Carbon Utilization and Element Cycling Functions of Hydrothermarchaeota in Hydrothermal Sediment.</title>
        <authorList>
            <person name="Zhou Z."/>
            <person name="Liu Y."/>
            <person name="Xu W."/>
            <person name="Pan J."/>
            <person name="Luo Z.H."/>
            <person name="Li M."/>
        </authorList>
    </citation>
    <scope>NUCLEOTIDE SEQUENCE [LARGE SCALE GENOMIC DNA]</scope>
    <source>
        <strain evidence="21">HyVt-76</strain>
    </source>
</reference>
<dbReference type="PANTHER" id="PTHR10434">
    <property type="entry name" value="1-ACYL-SN-GLYCEROL-3-PHOSPHATE ACYLTRANSFERASE"/>
    <property type="match status" value="1"/>
</dbReference>
<keyword evidence="14 18" id="KW-0594">Phospholipid biosynthesis</keyword>
<comment type="catalytic activity">
    <reaction evidence="1 18">
        <text>a 1-acyl-sn-glycero-3-phosphate + an acyl-CoA = a 1,2-diacyl-sn-glycero-3-phosphate + CoA</text>
        <dbReference type="Rhea" id="RHEA:19709"/>
        <dbReference type="ChEBI" id="CHEBI:57287"/>
        <dbReference type="ChEBI" id="CHEBI:57970"/>
        <dbReference type="ChEBI" id="CHEBI:58342"/>
        <dbReference type="ChEBI" id="CHEBI:58608"/>
        <dbReference type="EC" id="2.3.1.51"/>
    </reaction>
</comment>
<evidence type="ECO:0000256" key="3">
    <source>
        <dbReference type="ARBA" id="ARBA00004728"/>
    </source>
</evidence>
<proteinExistence type="inferred from homology"/>
<dbReference type="EMBL" id="DRTD01000226">
    <property type="protein sequence ID" value="HHE54755.1"/>
    <property type="molecule type" value="Genomic_DNA"/>
</dbReference>
<dbReference type="SUPFAM" id="SSF69593">
    <property type="entry name" value="Glycerol-3-phosphate (1)-acyltransferase"/>
    <property type="match status" value="1"/>
</dbReference>
<evidence type="ECO:0000256" key="18">
    <source>
        <dbReference type="RuleBase" id="RU361267"/>
    </source>
</evidence>
<evidence type="ECO:0000256" key="14">
    <source>
        <dbReference type="ARBA" id="ARBA00023209"/>
    </source>
</evidence>
<dbReference type="PANTHER" id="PTHR10434:SF59">
    <property type="entry name" value="1-ACYL-SN-GLYCEROL-3-PHOSPHATE ACYLTRANSFERASE"/>
    <property type="match status" value="1"/>
</dbReference>
<feature type="domain" description="Phospholipid/glycerol acyltransferase" evidence="20">
    <location>
        <begin position="68"/>
        <end position="182"/>
    </location>
</feature>
<comment type="function">
    <text evidence="17">Converts lysophosphatidic acid (LPA) into phosphatidic acid by incorporating acyl moiety at the 2 position.</text>
</comment>
<keyword evidence="8" id="KW-1003">Cell membrane</keyword>
<evidence type="ECO:0000256" key="5">
    <source>
        <dbReference type="ARBA" id="ARBA00008655"/>
    </source>
</evidence>
<keyword evidence="19" id="KW-1133">Transmembrane helix</keyword>
<evidence type="ECO:0000256" key="7">
    <source>
        <dbReference type="ARBA" id="ARBA00016139"/>
    </source>
</evidence>
<comment type="caution">
    <text evidence="21">The sequence shown here is derived from an EMBL/GenBank/DDBJ whole genome shotgun (WGS) entry which is preliminary data.</text>
</comment>
<dbReference type="InterPro" id="IPR004552">
    <property type="entry name" value="AGP_acyltrans"/>
</dbReference>
<keyword evidence="16 18" id="KW-0012">Acyltransferase</keyword>
<sequence length="237" mass="26661">MIRSLFVVVFAVLHTIFCSIAAIVFGLFNPYSKVVDGIIRLWAKGILKVADVKVVVHGQEKLRKDQPYIFISNHQGAFDILAGVVAIPLTMRFVAKKELFRFPIFAQGMRAVGMIPIDRSNSEQARKSLEEAAKTLQNGVSVLIFPEGTRSLDGKIKPFKKGGFVLALKSGLPIMPMVFTGSLNILRKKSIKIHKGAIHVYFLDEVDVSQYSFERRNELVKNVRQQIVDVYEKVRVE</sequence>
<dbReference type="InterPro" id="IPR002123">
    <property type="entry name" value="Plipid/glycerol_acylTrfase"/>
</dbReference>
<evidence type="ECO:0000256" key="8">
    <source>
        <dbReference type="ARBA" id="ARBA00022475"/>
    </source>
</evidence>
<evidence type="ECO:0000256" key="1">
    <source>
        <dbReference type="ARBA" id="ARBA00001141"/>
    </source>
</evidence>
<dbReference type="AlphaFoldDB" id="A0A7V5H3B3"/>